<dbReference type="AlphaFoldDB" id="A0A5B8FQJ7"/>
<accession>A0A5B8FQJ7</accession>
<dbReference type="EMBL" id="CP040818">
    <property type="protein sequence ID" value="QDL90926.1"/>
    <property type="molecule type" value="Genomic_DNA"/>
</dbReference>
<organism evidence="1 2">
    <name type="scientific">Paroceanicella profunda</name>
    <dbReference type="NCBI Taxonomy" id="2579971"/>
    <lineage>
        <taxon>Bacteria</taxon>
        <taxon>Pseudomonadati</taxon>
        <taxon>Pseudomonadota</taxon>
        <taxon>Alphaproteobacteria</taxon>
        <taxon>Rhodobacterales</taxon>
        <taxon>Paracoccaceae</taxon>
        <taxon>Paroceanicella</taxon>
    </lineage>
</organism>
<keyword evidence="2" id="KW-1185">Reference proteome</keyword>
<proteinExistence type="predicted"/>
<dbReference type="RefSeq" id="WP_138577483.1">
    <property type="nucleotide sequence ID" value="NZ_CP040818.1"/>
</dbReference>
<evidence type="ECO:0000313" key="2">
    <source>
        <dbReference type="Proteomes" id="UP000305888"/>
    </source>
</evidence>
<protein>
    <submittedName>
        <fullName evidence="1">DUF4189 domain-containing protein</fullName>
    </submittedName>
</protein>
<evidence type="ECO:0000313" key="1">
    <source>
        <dbReference type="EMBL" id="QDL90926.1"/>
    </source>
</evidence>
<gene>
    <name evidence="1" type="ORF">FDP22_03465</name>
</gene>
<sequence length="187" mass="20399">MLSQQFDASLLPYVSDKTRASLTQSWETLDADQRARFFIAVSPKGPFGSSWAGASSASTDADLQRIALQKCEQYSRGACGLAVSKGRNIAYAETPRTLSYPTTLDTAEIPFLNTKQRGQLGLEYTARPFAALALSRTGFYGYVTGRSSEAAARREAMSLCEGTPKERTCFIYSVGTKVVFGPDTKIY</sequence>
<reference evidence="1 2" key="1">
    <citation type="submission" date="2019-06" db="EMBL/GenBank/DDBJ databases">
        <title>Genome sequence of Rhodobacteraceae bacterium D4M1.</title>
        <authorList>
            <person name="Cao J."/>
        </authorList>
    </citation>
    <scope>NUCLEOTIDE SEQUENCE [LARGE SCALE GENOMIC DNA]</scope>
    <source>
        <strain evidence="1 2">D4M1</strain>
    </source>
</reference>
<name>A0A5B8FQJ7_9RHOB</name>
<dbReference type="KEGG" id="ppru:FDP22_03465"/>
<dbReference type="Proteomes" id="UP000305888">
    <property type="component" value="Chromosome"/>
</dbReference>